<dbReference type="Pfam" id="PF05572">
    <property type="entry name" value="Peptidase_M43"/>
    <property type="match status" value="1"/>
</dbReference>
<keyword evidence="3" id="KW-0479">Metal-binding</keyword>
<evidence type="ECO:0000256" key="7">
    <source>
        <dbReference type="ARBA" id="ARBA00023049"/>
    </source>
</evidence>
<dbReference type="InterPro" id="IPR024079">
    <property type="entry name" value="MetalloPept_cat_dom_sf"/>
</dbReference>
<keyword evidence="5" id="KW-0378">Hydrolase</keyword>
<dbReference type="SUPFAM" id="SSF55486">
    <property type="entry name" value="Metalloproteases ('zincins'), catalytic domain"/>
    <property type="match status" value="1"/>
</dbReference>
<evidence type="ECO:0000256" key="8">
    <source>
        <dbReference type="ARBA" id="ARBA00023157"/>
    </source>
</evidence>
<keyword evidence="6" id="KW-0862">Zinc</keyword>
<evidence type="ECO:0000256" key="1">
    <source>
        <dbReference type="ARBA" id="ARBA00008721"/>
    </source>
</evidence>
<comment type="similarity">
    <text evidence="1">Belongs to the peptidase M43B family.</text>
</comment>
<feature type="domain" description="Peptidase M43 pregnancy-associated plasma-A" evidence="10">
    <location>
        <begin position="187"/>
        <end position="322"/>
    </location>
</feature>
<keyword evidence="4 9" id="KW-0732">Signal</keyword>
<evidence type="ECO:0000256" key="2">
    <source>
        <dbReference type="ARBA" id="ARBA00022670"/>
    </source>
</evidence>
<dbReference type="RefSeq" id="WP_324181848.1">
    <property type="nucleotide sequence ID" value="NZ_BAABAW010000011.1"/>
</dbReference>
<feature type="signal peptide" evidence="9">
    <location>
        <begin position="1"/>
        <end position="26"/>
    </location>
</feature>
<evidence type="ECO:0000313" key="11">
    <source>
        <dbReference type="EMBL" id="MEB3347827.1"/>
    </source>
</evidence>
<evidence type="ECO:0000256" key="4">
    <source>
        <dbReference type="ARBA" id="ARBA00022729"/>
    </source>
</evidence>
<dbReference type="Gene3D" id="3.40.390.10">
    <property type="entry name" value="Collagenase (Catalytic Domain)"/>
    <property type="match status" value="1"/>
</dbReference>
<dbReference type="GO" id="GO:0008237">
    <property type="term" value="F:metallopeptidase activity"/>
    <property type="evidence" value="ECO:0007669"/>
    <property type="project" value="UniProtKB-KW"/>
</dbReference>
<accession>A0ABU6A165</accession>
<evidence type="ECO:0000256" key="9">
    <source>
        <dbReference type="SAM" id="SignalP"/>
    </source>
</evidence>
<evidence type="ECO:0000256" key="3">
    <source>
        <dbReference type="ARBA" id="ARBA00022723"/>
    </source>
</evidence>
<dbReference type="InterPro" id="IPR008754">
    <property type="entry name" value="Peptidase_M43"/>
</dbReference>
<dbReference type="PANTHER" id="PTHR47466:SF1">
    <property type="entry name" value="METALLOPROTEASE MEP1 (AFU_ORTHOLOGUE AFUA_1G07730)-RELATED"/>
    <property type="match status" value="1"/>
</dbReference>
<dbReference type="PANTHER" id="PTHR47466">
    <property type="match status" value="1"/>
</dbReference>
<evidence type="ECO:0000256" key="5">
    <source>
        <dbReference type="ARBA" id="ARBA00022801"/>
    </source>
</evidence>
<name>A0ABU6A165_9FLAO</name>
<gene>
    <name evidence="11" type="ORF">U6A24_20285</name>
</gene>
<evidence type="ECO:0000313" key="12">
    <source>
        <dbReference type="Proteomes" id="UP001327027"/>
    </source>
</evidence>
<dbReference type="Proteomes" id="UP001327027">
    <property type="component" value="Unassembled WGS sequence"/>
</dbReference>
<evidence type="ECO:0000256" key="6">
    <source>
        <dbReference type="ARBA" id="ARBA00022833"/>
    </source>
</evidence>
<reference evidence="11 12" key="1">
    <citation type="journal article" date="2013" name="Int. J. Syst. Evol. Microbiol.">
        <title>Aquimarina gracilis sp. nov., isolated from the gut microflora of a mussel, Mytilus coruscus, and emended description of Aquimarina spongiae.</title>
        <authorList>
            <person name="Park S.C."/>
            <person name="Choe H.N."/>
            <person name="Baik K.S."/>
            <person name="Seong C.N."/>
        </authorList>
    </citation>
    <scope>NUCLEOTIDE SEQUENCE [LARGE SCALE GENOMIC DNA]</scope>
    <source>
        <strain evidence="11 12">PSC32</strain>
    </source>
</reference>
<evidence type="ECO:0000259" key="10">
    <source>
        <dbReference type="Pfam" id="PF05572"/>
    </source>
</evidence>
<dbReference type="CDD" id="cd04275">
    <property type="entry name" value="ZnMc_pappalysin_like"/>
    <property type="match status" value="1"/>
</dbReference>
<protein>
    <submittedName>
        <fullName evidence="11">Zinc metalloprotease</fullName>
    </submittedName>
</protein>
<sequence length="337" mass="37608">MKKLIISGIILSLFLCLGCPSGKPTAEEPECMDAEKAKTLYKIAGIDPNKRCGTMDVLIRHMIKNPNLKSNMETIEKQCDSFIQLRKAGKMMDLDTITIPTVVHVIYSKPEENICKQQIMSQIDVLNQDFTKTNTDISQIPEEFLGLSANTQVRFELDDIIRVASTRTDWGTNDQMKFSSNGGSNVIDPSKKLNIWVCNIGGGVLGYAQFPGDDPKTDGIVISPQFFGTMGSATAPFDKGRTTTHEVGHWLNLRHIWGDGNCSQDDFVDDTPLSDGPNFGCPSYPTVRCNTNDMTMNYMDYTDDVCMHMFTEGQKNRMRAVFAEEGPRESFSKPLIQ</sequence>
<organism evidence="11 12">
    <name type="scientific">Aquimarina gracilis</name>
    <dbReference type="NCBI Taxonomy" id="874422"/>
    <lineage>
        <taxon>Bacteria</taxon>
        <taxon>Pseudomonadati</taxon>
        <taxon>Bacteroidota</taxon>
        <taxon>Flavobacteriia</taxon>
        <taxon>Flavobacteriales</taxon>
        <taxon>Flavobacteriaceae</taxon>
        <taxon>Aquimarina</taxon>
    </lineage>
</organism>
<dbReference type="EMBL" id="JAYKLX010000010">
    <property type="protein sequence ID" value="MEB3347827.1"/>
    <property type="molecule type" value="Genomic_DNA"/>
</dbReference>
<feature type="chain" id="PRO_5046905702" evidence="9">
    <location>
        <begin position="27"/>
        <end position="337"/>
    </location>
</feature>
<keyword evidence="7 11" id="KW-0482">Metalloprotease</keyword>
<proteinExistence type="inferred from homology"/>
<keyword evidence="2" id="KW-0645">Protease</keyword>
<keyword evidence="8" id="KW-1015">Disulfide bond</keyword>
<keyword evidence="12" id="KW-1185">Reference proteome</keyword>
<comment type="caution">
    <text evidence="11">The sequence shown here is derived from an EMBL/GenBank/DDBJ whole genome shotgun (WGS) entry which is preliminary data.</text>
</comment>